<dbReference type="EMBL" id="CAFABK010000107">
    <property type="protein sequence ID" value="CAB4834892.1"/>
    <property type="molecule type" value="Genomic_DNA"/>
</dbReference>
<proteinExistence type="predicted"/>
<accession>A0A6J7APJ7</accession>
<gene>
    <name evidence="2" type="ORF">UFOPK3204_01610</name>
</gene>
<reference evidence="2" key="1">
    <citation type="submission" date="2020-05" db="EMBL/GenBank/DDBJ databases">
        <authorList>
            <person name="Chiriac C."/>
            <person name="Salcher M."/>
            <person name="Ghai R."/>
            <person name="Kavagutti S V."/>
        </authorList>
    </citation>
    <scope>NUCLEOTIDE SEQUENCE</scope>
</reference>
<feature type="region of interest" description="Disordered" evidence="1">
    <location>
        <begin position="1"/>
        <end position="29"/>
    </location>
</feature>
<organism evidence="2">
    <name type="scientific">freshwater metagenome</name>
    <dbReference type="NCBI Taxonomy" id="449393"/>
    <lineage>
        <taxon>unclassified sequences</taxon>
        <taxon>metagenomes</taxon>
        <taxon>ecological metagenomes</taxon>
    </lineage>
</organism>
<name>A0A6J7APJ7_9ZZZZ</name>
<sequence>MHPAGHRLADNPKAWIADHRHPGVGHHNYGATRGGDIYKFNRTFALIGIVVGKYAPRNLYPERRDEAAQAAGVLGGYDIGST</sequence>
<dbReference type="AlphaFoldDB" id="A0A6J7APJ7"/>
<evidence type="ECO:0000256" key="1">
    <source>
        <dbReference type="SAM" id="MobiDB-lite"/>
    </source>
</evidence>
<evidence type="ECO:0000313" key="2">
    <source>
        <dbReference type="EMBL" id="CAB4834892.1"/>
    </source>
</evidence>
<protein>
    <submittedName>
        <fullName evidence="2">Unannotated protein</fullName>
    </submittedName>
</protein>